<evidence type="ECO:0000313" key="1">
    <source>
        <dbReference type="EMBL" id="MAA29497.1"/>
    </source>
</evidence>
<sequence length="160" mass="17375">MPTAQQNLCCKDVAEVVAKEQDGCITGNEDFATLCLNTAVLRVAYVYVRNDMADDTEVLGDVDRSHSYTNAYLFPVISLIATIPGDTATQHTGNLPTGFGDYLAKKTGWSCHRVSSAASGQSSPRLATEDFCTLLCNDGPLLVMHTVYVMSRTYSVVRQP</sequence>
<dbReference type="EMBL" id="GFWV01004767">
    <property type="protein sequence ID" value="MAA29497.1"/>
    <property type="molecule type" value="Transcribed_RNA"/>
</dbReference>
<accession>A0A293L8S4</accession>
<organism evidence="1">
    <name type="scientific">Ornithodoros erraticus</name>
    <name type="common">European soft tick</name>
    <name type="synonym">Alectorobius erraticus</name>
    <dbReference type="NCBI Taxonomy" id="265619"/>
    <lineage>
        <taxon>Eukaryota</taxon>
        <taxon>Metazoa</taxon>
        <taxon>Ecdysozoa</taxon>
        <taxon>Arthropoda</taxon>
        <taxon>Chelicerata</taxon>
        <taxon>Arachnida</taxon>
        <taxon>Acari</taxon>
        <taxon>Parasitiformes</taxon>
        <taxon>Ixodida</taxon>
        <taxon>Ixodoidea</taxon>
        <taxon>Argasidae</taxon>
        <taxon>Ornithodorinae</taxon>
        <taxon>Ornithodoros</taxon>
    </lineage>
</organism>
<dbReference type="AlphaFoldDB" id="A0A293L8S4"/>
<proteinExistence type="predicted"/>
<reference evidence="1" key="1">
    <citation type="submission" date="2017-08" db="EMBL/GenBank/DDBJ databases">
        <title>Ornithodoros erraticus midgut genes differentially expressed after blood feeding.</title>
        <authorList>
            <person name="Oleaga A."/>
        </authorList>
    </citation>
    <scope>NUCLEOTIDE SEQUENCE</scope>
    <source>
        <strain evidence="1">Female</strain>
        <tissue evidence="1">Gut</tissue>
    </source>
</reference>
<feature type="non-terminal residue" evidence="1">
    <location>
        <position position="160"/>
    </location>
</feature>
<protein>
    <submittedName>
        <fullName evidence="1">Uncharacterized protein</fullName>
    </submittedName>
</protein>
<name>A0A293L8S4_ORNER</name>